<dbReference type="InterPro" id="IPR012337">
    <property type="entry name" value="RNaseH-like_sf"/>
</dbReference>
<evidence type="ECO:0000313" key="3">
    <source>
        <dbReference type="Proteomes" id="UP000030645"/>
    </source>
</evidence>
<dbReference type="AlphaFoldDB" id="W9T262"/>
<dbReference type="PANTHER" id="PTHR46387:SF40">
    <property type="entry name" value="POLYNUCLEOTIDYL TRANSFERASE, RIBONUCLEASE H-LIKE SUPERFAMILY PROTEIN"/>
    <property type="match status" value="1"/>
</dbReference>
<dbReference type="CDD" id="cd09279">
    <property type="entry name" value="RNase_HI_like"/>
    <property type="match status" value="1"/>
</dbReference>
<accession>W9T262</accession>
<proteinExistence type="predicted"/>
<evidence type="ECO:0000259" key="1">
    <source>
        <dbReference type="PROSITE" id="PS50879"/>
    </source>
</evidence>
<gene>
    <name evidence="2" type="ORF">L484_003498</name>
</gene>
<dbReference type="InterPro" id="IPR002156">
    <property type="entry name" value="RNaseH_domain"/>
</dbReference>
<dbReference type="InterPro" id="IPR036397">
    <property type="entry name" value="RNaseH_sf"/>
</dbReference>
<dbReference type="SUPFAM" id="SSF53098">
    <property type="entry name" value="Ribonuclease H-like"/>
    <property type="match status" value="1"/>
</dbReference>
<dbReference type="GO" id="GO:0003676">
    <property type="term" value="F:nucleic acid binding"/>
    <property type="evidence" value="ECO:0007669"/>
    <property type="project" value="InterPro"/>
</dbReference>
<dbReference type="Gene3D" id="3.30.420.10">
    <property type="entry name" value="Ribonuclease H-like superfamily/Ribonuclease H"/>
    <property type="match status" value="1"/>
</dbReference>
<feature type="domain" description="RNase H type-1" evidence="1">
    <location>
        <begin position="194"/>
        <end position="325"/>
    </location>
</feature>
<dbReference type="EMBL" id="KE623253">
    <property type="protein sequence ID" value="EXC45076.1"/>
    <property type="molecule type" value="Genomic_DNA"/>
</dbReference>
<sequence>MEEESNAFYLVRKGEMIGIYKSLSDCQSLAGFSACDPSISVYKGYNMPKDAEDFLCSHGLKNACYSVCVNDVKDGLFGKLGSLVACPYQEPESFEVEASDDSSPERWQEAIKLMEIAVMTQFLFALQETAGCSALTSPKKKLKSDSSMTSVVTPTVSYSRESVVGSSILTVAQNKNFKFDDSMTYINTQTVSLSCASCTLEFDGASKGNPGPAGAGAILRADDGSAIWRLRQGLGKATCNVAEYCSVLLGLKHALKKGFKHIRVQGDSKLVCMQISGLWKTKNQNMANLCEQARELKEKFVSFQINHVLREFNFEADAEANRAINLKGCGHNGLGEYLFVQLMYRISNYGTRS</sequence>
<keyword evidence="3" id="KW-1185">Reference proteome</keyword>
<dbReference type="PROSITE" id="PS50879">
    <property type="entry name" value="RNASE_H_1"/>
    <property type="match status" value="1"/>
</dbReference>
<dbReference type="InterPro" id="IPR037056">
    <property type="entry name" value="RNase_H1_N_sf"/>
</dbReference>
<dbReference type="eggNOG" id="ENOG502QRR5">
    <property type="taxonomic scope" value="Eukaryota"/>
</dbReference>
<dbReference type="Proteomes" id="UP000030645">
    <property type="component" value="Unassembled WGS sequence"/>
</dbReference>
<dbReference type="STRING" id="981085.W9T262"/>
<dbReference type="Gene3D" id="3.40.970.10">
    <property type="entry name" value="Ribonuclease H1, N-terminal domain"/>
    <property type="match status" value="1"/>
</dbReference>
<reference evidence="3" key="1">
    <citation type="submission" date="2013-01" db="EMBL/GenBank/DDBJ databases">
        <title>Draft Genome Sequence of a Mulberry Tree, Morus notabilis C.K. Schneid.</title>
        <authorList>
            <person name="He N."/>
            <person name="Zhao S."/>
        </authorList>
    </citation>
    <scope>NUCLEOTIDE SEQUENCE</scope>
</reference>
<dbReference type="Pfam" id="PF13456">
    <property type="entry name" value="RVT_3"/>
    <property type="match status" value="1"/>
</dbReference>
<dbReference type="PANTHER" id="PTHR46387">
    <property type="entry name" value="POLYNUCLEOTIDYL TRANSFERASE, RIBONUCLEASE H-LIKE SUPERFAMILY PROTEIN"/>
    <property type="match status" value="1"/>
</dbReference>
<dbReference type="FunFam" id="3.30.420.10:FF:000076">
    <property type="entry name" value="RBR-type E3 ubiquitin transferase"/>
    <property type="match status" value="1"/>
</dbReference>
<evidence type="ECO:0000313" key="2">
    <source>
        <dbReference type="EMBL" id="EXC45076.1"/>
    </source>
</evidence>
<protein>
    <recommendedName>
        <fullName evidence="1">RNase H type-1 domain-containing protein</fullName>
    </recommendedName>
</protein>
<name>W9T262_9ROSA</name>
<organism evidence="2 3">
    <name type="scientific">Morus notabilis</name>
    <dbReference type="NCBI Taxonomy" id="981085"/>
    <lineage>
        <taxon>Eukaryota</taxon>
        <taxon>Viridiplantae</taxon>
        <taxon>Streptophyta</taxon>
        <taxon>Embryophyta</taxon>
        <taxon>Tracheophyta</taxon>
        <taxon>Spermatophyta</taxon>
        <taxon>Magnoliopsida</taxon>
        <taxon>eudicotyledons</taxon>
        <taxon>Gunneridae</taxon>
        <taxon>Pentapetalae</taxon>
        <taxon>rosids</taxon>
        <taxon>fabids</taxon>
        <taxon>Rosales</taxon>
        <taxon>Moraceae</taxon>
        <taxon>Moreae</taxon>
        <taxon>Morus</taxon>
    </lineage>
</organism>
<dbReference type="GO" id="GO:0004523">
    <property type="term" value="F:RNA-DNA hybrid ribonuclease activity"/>
    <property type="evidence" value="ECO:0007669"/>
    <property type="project" value="InterPro"/>
</dbReference>